<evidence type="ECO:0000313" key="2">
    <source>
        <dbReference type="Proteomes" id="UP001056610"/>
    </source>
</evidence>
<gene>
    <name evidence="1" type="ORF">M5I08_03250</name>
</gene>
<sequence length="67" mass="7566">MRFVKVEIEIDQTLLDEAMQRYRVRSPREAVNLALRSLLVADSEADVDENDPFGLAALDPRRAHNAG</sequence>
<evidence type="ECO:0000313" key="1">
    <source>
        <dbReference type="EMBL" id="UQX11532.1"/>
    </source>
</evidence>
<proteinExistence type="predicted"/>
<dbReference type="EMBL" id="CP097320">
    <property type="protein sequence ID" value="UQX11532.1"/>
    <property type="molecule type" value="Genomic_DNA"/>
</dbReference>
<keyword evidence="2" id="KW-1185">Reference proteome</keyword>
<dbReference type="Proteomes" id="UP001056610">
    <property type="component" value="Chromosome"/>
</dbReference>
<reference evidence="1" key="1">
    <citation type="submission" date="2022-05" db="EMBL/GenBank/DDBJ databases">
        <title>A methanotrophic Mycobacterium dominates a cave microbial ecosystem.</title>
        <authorList>
            <person name="Van Spanning R.J.M."/>
            <person name="Guan Q."/>
            <person name="Melkonian C."/>
            <person name="Gallant J."/>
            <person name="Polerecky L."/>
            <person name="Flot J.-F."/>
            <person name="Brandt B.W."/>
            <person name="Braster M."/>
            <person name="Iturbe Espinoza P."/>
            <person name="Aerts J."/>
            <person name="Meima-Franke M."/>
            <person name="Piersma S.R."/>
            <person name="Bunduc C."/>
            <person name="Ummels R."/>
            <person name="Pain A."/>
            <person name="Fleming E.J."/>
            <person name="van der Wel N."/>
            <person name="Gherman V.D."/>
            <person name="Sarbu S.M."/>
            <person name="Bodelier P.L.E."/>
            <person name="Bitter W."/>
        </authorList>
    </citation>
    <scope>NUCLEOTIDE SEQUENCE</scope>
    <source>
        <strain evidence="1">Sulfur Cave</strain>
    </source>
</reference>
<name>A0ABY4QKH0_9MYCO</name>
<protein>
    <submittedName>
        <fullName evidence="1">Type II toxin-antitoxin system VapB family antitoxin</fullName>
    </submittedName>
</protein>
<dbReference type="InterPro" id="IPR019239">
    <property type="entry name" value="VapB_antitoxin"/>
</dbReference>
<dbReference type="RefSeq" id="WP_219067405.1">
    <property type="nucleotide sequence ID" value="NZ_CAJUXY010000019.1"/>
</dbReference>
<dbReference type="Pfam" id="PF09957">
    <property type="entry name" value="VapB_antitoxin"/>
    <property type="match status" value="1"/>
</dbReference>
<organism evidence="1 2">
    <name type="scientific">Candidatus Mycobacterium methanotrophicum</name>
    <dbReference type="NCBI Taxonomy" id="2943498"/>
    <lineage>
        <taxon>Bacteria</taxon>
        <taxon>Bacillati</taxon>
        <taxon>Actinomycetota</taxon>
        <taxon>Actinomycetes</taxon>
        <taxon>Mycobacteriales</taxon>
        <taxon>Mycobacteriaceae</taxon>
        <taxon>Mycobacterium</taxon>
    </lineage>
</organism>
<accession>A0ABY4QKH0</accession>